<gene>
    <name evidence="1" type="ORF">M2283_002880</name>
</gene>
<proteinExistence type="predicted"/>
<dbReference type="Proteomes" id="UP001160499">
    <property type="component" value="Unassembled WGS sequence"/>
</dbReference>
<name>A0ABT6LIW5_9ACTN</name>
<dbReference type="InterPro" id="IPR049777">
    <property type="entry name" value="SCO2524-like"/>
</dbReference>
<dbReference type="RefSeq" id="WP_280876559.1">
    <property type="nucleotide sequence ID" value="NZ_JARXVH010000004.1"/>
</dbReference>
<organism evidence="1 2">
    <name type="scientific">Streptomyces pseudovenezuelae</name>
    <dbReference type="NCBI Taxonomy" id="67350"/>
    <lineage>
        <taxon>Bacteria</taxon>
        <taxon>Bacillati</taxon>
        <taxon>Actinomycetota</taxon>
        <taxon>Actinomycetes</taxon>
        <taxon>Kitasatosporales</taxon>
        <taxon>Streptomycetaceae</taxon>
        <taxon>Streptomyces</taxon>
        <taxon>Streptomyces aurantiacus group</taxon>
    </lineage>
</organism>
<keyword evidence="2" id="KW-1185">Reference proteome</keyword>
<evidence type="ECO:0000313" key="1">
    <source>
        <dbReference type="EMBL" id="MDH6215576.1"/>
    </source>
</evidence>
<dbReference type="EMBL" id="JARXVH010000004">
    <property type="protein sequence ID" value="MDH6215576.1"/>
    <property type="molecule type" value="Genomic_DNA"/>
</dbReference>
<comment type="caution">
    <text evidence="1">The sequence shown here is derived from an EMBL/GenBank/DDBJ whole genome shotgun (WGS) entry which is preliminary data.</text>
</comment>
<dbReference type="NCBIfam" id="NF040567">
    <property type="entry name" value="SCO2524_fam"/>
    <property type="match status" value="1"/>
</dbReference>
<protein>
    <submittedName>
        <fullName evidence="1">Uncharacterized protein</fullName>
    </submittedName>
</protein>
<reference evidence="1 2" key="1">
    <citation type="submission" date="2023-04" db="EMBL/GenBank/DDBJ databases">
        <title>Forest soil microbial communities from Buena Vista Peninsula, Colon Province, Panama.</title>
        <authorList>
            <person name="Bouskill N."/>
        </authorList>
    </citation>
    <scope>NUCLEOTIDE SEQUENCE [LARGE SCALE GENOMIC DNA]</scope>
    <source>
        <strain evidence="1 2">GGS1</strain>
    </source>
</reference>
<evidence type="ECO:0000313" key="2">
    <source>
        <dbReference type="Proteomes" id="UP001160499"/>
    </source>
</evidence>
<accession>A0ABT6LIW5</accession>
<sequence length="624" mass="69492">MQIKPRVHLLQIWQAIARHSFADGRWDWGDWGRLSSVADAERLLCLMYPATEIPEFRLDEPDTTQKDVLRDLRPAGGRMEIPAALVAALSEFMSRHSAADGSPTFAGDYYFSAQDPLQEVTPEQRELGVVDSFSMSVTLCLATLGFLDKFARTTLRSDLRAEVVALRQATSERLTAAMVGLLRSFTVNVFDADTTQGRRLCRNLGQPRLTERAVLQQFRERFKPLRATIANRITLGITDTEDALKNESMLFECGWAWGVVKGAPQVPLSGGTDTGGPVVAQADGVADPVPYLYFTVVALDGIQDLSSDRTLTLGLLNEEQQTLAEALRLRWTVTQQYWSEIARFSDERWPLEDIPWRVTGQRLESEYFSLSVAAIVVHDLVRRRAGDEDLARTVDVMQRLAERGRITSPLTRDDQSLRLHSPGVTLPLQGSEQLGPPLQWTVTDFSAQLLKRTVQLAGLSRNTVTQDRLLRLADETFDHLWQRRIEDGEGVDLWDDVNAVYPTAPKREGPLSWSITERLTECMVVAYNFYTREPIRSPQLALLATDLLSEANHRFGKEEMQSAVGSSGLTESDWAKSLRTIELRLRRAGELVGTQPGTASAIALDVLGELDTLARARGAAAGEG</sequence>